<sequence>MMLRIAALLATAAAVSQQKDWLVHRQDSKTRLLKTASGLRLTNGLIERAFAAQPGGYFCTTDLRRGDRSFFRALSPEANLTINGQRFNIGGCLGQPENHYEFWYAERWPLAKDPDAFAYRNYTLSKPSKGFEWRARSGAPSIPWPPKGLRLTVEFAHASLQNVRVFVHYEMYDGVPAYRKLVSIRNDGSDTITVDSLVVELFRAQNFSPQRITALAEHWNNAPVPNDQQVPAVPKSLLQESPRYWYADPHYDQCCDDTQLHVPHTAYTYLVAGYTRDVRFGGGTGPGWVLAPGSSRSSSSLRVVLHDSDESERQGLGVRETLKALAPQLAEAPVNFMLSDLSALRRIVDQAAKTGHELGIIGFGAEGWCAFCSAQTEDANFTAWLANEVRYARSKNIELSAYTLMQGNGWGMDPIPEDAKILNRDGSRGPTACFATDWHASYRQRVLAFAAKVGFYGVETDGQFEGASCSDPTHSHHGVANSFDAQLKATQRFNNQLKARGLYQTGADAYVFSGANRWNAADTDEAIFHIDNVVEWSTLGRMYAYDSTFDRVPTSGQYTVDDLVGRCTDDPLQADLVRCVDFVLGGFYLFGTQPFFHAVQLWDPLHKDAAALEASVTRWTGFFRAHRTRLLGMGRMLHLRRPTARFLEAVAHVTADPSEPLRAIVGLVNPTSRGIADNITVSLYYAGLAPGATVVASVLNADAAAATSRPLPASMARFVVGPDPAASLFEIVLPVKVDAFSYASIGLSLVTSPMATTRWAAAY</sequence>
<comment type="caution">
    <text evidence="2">The sequence shown here is derived from an EMBL/GenBank/DDBJ whole genome shotgun (WGS) entry which is preliminary data.</text>
</comment>
<organism evidence="2 3">
    <name type="scientific">Pelagomonas calceolata</name>
    <dbReference type="NCBI Taxonomy" id="35677"/>
    <lineage>
        <taxon>Eukaryota</taxon>
        <taxon>Sar</taxon>
        <taxon>Stramenopiles</taxon>
        <taxon>Ochrophyta</taxon>
        <taxon>Pelagophyceae</taxon>
        <taxon>Pelagomonadales</taxon>
        <taxon>Pelagomonadaceae</taxon>
        <taxon>Pelagomonas</taxon>
    </lineage>
</organism>
<reference evidence="2" key="1">
    <citation type="submission" date="2021-11" db="EMBL/GenBank/DDBJ databases">
        <authorList>
            <consortium name="Genoscope - CEA"/>
            <person name="William W."/>
        </authorList>
    </citation>
    <scope>NUCLEOTIDE SEQUENCE</scope>
</reference>
<evidence type="ECO:0000313" key="3">
    <source>
        <dbReference type="Proteomes" id="UP000789595"/>
    </source>
</evidence>
<proteinExistence type="predicted"/>
<gene>
    <name evidence="2" type="ORF">PECAL_1P03440</name>
</gene>
<dbReference type="EMBL" id="CAKKNE010000001">
    <property type="protein sequence ID" value="CAH0363997.1"/>
    <property type="molecule type" value="Genomic_DNA"/>
</dbReference>
<dbReference type="AlphaFoldDB" id="A0A8J2WPN7"/>
<feature type="signal peptide" evidence="1">
    <location>
        <begin position="1"/>
        <end position="17"/>
    </location>
</feature>
<evidence type="ECO:0000256" key="1">
    <source>
        <dbReference type="SAM" id="SignalP"/>
    </source>
</evidence>
<dbReference type="OrthoDB" id="10266592at2759"/>
<dbReference type="Proteomes" id="UP000789595">
    <property type="component" value="Unassembled WGS sequence"/>
</dbReference>
<feature type="chain" id="PRO_5035165007" description="Alpha-galactosidase" evidence="1">
    <location>
        <begin position="18"/>
        <end position="763"/>
    </location>
</feature>
<keyword evidence="3" id="KW-1185">Reference proteome</keyword>
<name>A0A8J2WPN7_9STRA</name>
<evidence type="ECO:0008006" key="4">
    <source>
        <dbReference type="Google" id="ProtNLM"/>
    </source>
</evidence>
<protein>
    <recommendedName>
        <fullName evidence="4">Alpha-galactosidase</fullName>
    </recommendedName>
</protein>
<keyword evidence="1" id="KW-0732">Signal</keyword>
<accession>A0A8J2WPN7</accession>
<evidence type="ECO:0000313" key="2">
    <source>
        <dbReference type="EMBL" id="CAH0363997.1"/>
    </source>
</evidence>